<evidence type="ECO:0000313" key="2">
    <source>
        <dbReference type="Proteomes" id="UP001634393"/>
    </source>
</evidence>
<reference evidence="1 2" key="1">
    <citation type="submission" date="2024-12" db="EMBL/GenBank/DDBJ databases">
        <title>The unique morphological basis and parallel evolutionary history of personate flowers in Penstemon.</title>
        <authorList>
            <person name="Depatie T.H."/>
            <person name="Wessinger C.A."/>
        </authorList>
    </citation>
    <scope>NUCLEOTIDE SEQUENCE [LARGE SCALE GENOMIC DNA]</scope>
    <source>
        <strain evidence="1">WTNN_2</strain>
        <tissue evidence="1">Leaf</tissue>
    </source>
</reference>
<sequence length="34" mass="3850">MSKDASLLSYVHASHFPRLLRLSQKDKHPGGNMQ</sequence>
<name>A0ABD3S539_9LAMI</name>
<comment type="caution">
    <text evidence="1">The sequence shown here is derived from an EMBL/GenBank/DDBJ whole genome shotgun (WGS) entry which is preliminary data.</text>
</comment>
<organism evidence="1 2">
    <name type="scientific">Penstemon smallii</name>
    <dbReference type="NCBI Taxonomy" id="265156"/>
    <lineage>
        <taxon>Eukaryota</taxon>
        <taxon>Viridiplantae</taxon>
        <taxon>Streptophyta</taxon>
        <taxon>Embryophyta</taxon>
        <taxon>Tracheophyta</taxon>
        <taxon>Spermatophyta</taxon>
        <taxon>Magnoliopsida</taxon>
        <taxon>eudicotyledons</taxon>
        <taxon>Gunneridae</taxon>
        <taxon>Pentapetalae</taxon>
        <taxon>asterids</taxon>
        <taxon>lamiids</taxon>
        <taxon>Lamiales</taxon>
        <taxon>Plantaginaceae</taxon>
        <taxon>Cheloneae</taxon>
        <taxon>Penstemon</taxon>
    </lineage>
</organism>
<keyword evidence="2" id="KW-1185">Reference proteome</keyword>
<evidence type="ECO:0000313" key="1">
    <source>
        <dbReference type="EMBL" id="KAL3819572.1"/>
    </source>
</evidence>
<proteinExistence type="predicted"/>
<gene>
    <name evidence="1" type="ORF">ACJIZ3_005477</name>
</gene>
<protein>
    <submittedName>
        <fullName evidence="1">Uncharacterized protein</fullName>
    </submittedName>
</protein>
<dbReference type="EMBL" id="JBJXBP010000007">
    <property type="protein sequence ID" value="KAL3819572.1"/>
    <property type="molecule type" value="Genomic_DNA"/>
</dbReference>
<dbReference type="Proteomes" id="UP001634393">
    <property type="component" value="Unassembled WGS sequence"/>
</dbReference>
<dbReference type="AlphaFoldDB" id="A0ABD3S539"/>
<accession>A0ABD3S539</accession>